<dbReference type="EMBL" id="JBHTMU010000002">
    <property type="protein sequence ID" value="MFD1341174.1"/>
    <property type="molecule type" value="Genomic_DNA"/>
</dbReference>
<reference evidence="6" key="1">
    <citation type="journal article" date="2019" name="Int. J. Syst. Evol. Microbiol.">
        <title>The Global Catalogue of Microorganisms (GCM) 10K type strain sequencing project: providing services to taxonomists for standard genome sequencing and annotation.</title>
        <authorList>
            <consortium name="The Broad Institute Genomics Platform"/>
            <consortium name="The Broad Institute Genome Sequencing Center for Infectious Disease"/>
            <person name="Wu L."/>
            <person name="Ma J."/>
        </authorList>
    </citation>
    <scope>NUCLEOTIDE SEQUENCE [LARGE SCALE GENOMIC DNA]</scope>
    <source>
        <strain evidence="6">CCUG 62953</strain>
    </source>
</reference>
<dbReference type="InterPro" id="IPR027417">
    <property type="entry name" value="P-loop_NTPase"/>
</dbReference>
<comment type="caution">
    <text evidence="5">The sequence shown here is derived from an EMBL/GenBank/DDBJ whole genome shotgun (WGS) entry which is preliminary data.</text>
</comment>
<dbReference type="SUPFAM" id="SSF52540">
    <property type="entry name" value="P-loop containing nucleoside triphosphate hydrolases"/>
    <property type="match status" value="1"/>
</dbReference>
<evidence type="ECO:0000256" key="3">
    <source>
        <dbReference type="PROSITE-ProRule" id="PRU00169"/>
    </source>
</evidence>
<evidence type="ECO:0000259" key="4">
    <source>
        <dbReference type="PROSITE" id="PS50110"/>
    </source>
</evidence>
<dbReference type="RefSeq" id="WP_386801232.1">
    <property type="nucleotide sequence ID" value="NZ_JBHTMU010000002.1"/>
</dbReference>
<dbReference type="PROSITE" id="PS50110">
    <property type="entry name" value="RESPONSE_REGULATORY"/>
    <property type="match status" value="1"/>
</dbReference>
<evidence type="ECO:0000313" key="5">
    <source>
        <dbReference type="EMBL" id="MFD1341174.1"/>
    </source>
</evidence>
<keyword evidence="6" id="KW-1185">Reference proteome</keyword>
<evidence type="ECO:0000313" key="6">
    <source>
        <dbReference type="Proteomes" id="UP001597135"/>
    </source>
</evidence>
<name>A0ABW3ZDG1_9RHOB</name>
<dbReference type="SUPFAM" id="SSF52172">
    <property type="entry name" value="CheY-like"/>
    <property type="match status" value="1"/>
</dbReference>
<dbReference type="Gene3D" id="3.40.50.300">
    <property type="entry name" value="P-loop containing nucleotide triphosphate hydrolases"/>
    <property type="match status" value="1"/>
</dbReference>
<feature type="domain" description="Response regulatory" evidence="4">
    <location>
        <begin position="8"/>
        <end position="122"/>
    </location>
</feature>
<dbReference type="PANTHER" id="PTHR43384:SF6">
    <property type="entry name" value="SEPTUM SITE-DETERMINING PROTEIN MIND HOMOLOG, CHLOROPLASTIC"/>
    <property type="match status" value="1"/>
</dbReference>
<keyword evidence="2" id="KW-0067">ATP-binding</keyword>
<evidence type="ECO:0000256" key="1">
    <source>
        <dbReference type="ARBA" id="ARBA00022741"/>
    </source>
</evidence>
<dbReference type="InterPro" id="IPR050625">
    <property type="entry name" value="ParA/MinD_ATPase"/>
</dbReference>
<gene>
    <name evidence="5" type="ORF">ACFQ4E_01955</name>
</gene>
<dbReference type="Proteomes" id="UP001597135">
    <property type="component" value="Unassembled WGS sequence"/>
</dbReference>
<sequence>MNIASPSRILLAAISGKSVRDIEVLIEKAGRARYRTVGAEELETALNEEQPDVVVLEIETLGERETAVLNEIRAIAPDTALIVTSEALSPSDMRALLRFNLHDWLANPLEDDEFIGSLQRAVRAGKTNRNRVHAVISAVGGAGATTVAISMADIAVQGFFKRKQDVALFDLDFSLGNCAHMLNMVSSFNMGHVAANPSRIDSEFISVIRREHDNGFSLYSFKLPTLNTEMNGYEMVLRLLDAVSMEHDHTILDIPYYETEWKDDVIAAVNTVTIVTELNLASIKHAIDLVERVRDVRGKTFPINVIINKTEGSLFGPRIGKKRLEELFEKVPFTFLPADNSLFGEAVDRGVAPSEVSKRAKFLKDLRKYMRDLEMEEKPA</sequence>
<organism evidence="5 6">
    <name type="scientific">Litorisediminicola beolgyonensis</name>
    <dbReference type="NCBI Taxonomy" id="1173614"/>
    <lineage>
        <taxon>Bacteria</taxon>
        <taxon>Pseudomonadati</taxon>
        <taxon>Pseudomonadota</taxon>
        <taxon>Alphaproteobacteria</taxon>
        <taxon>Rhodobacterales</taxon>
        <taxon>Paracoccaceae</taxon>
        <taxon>Litorisediminicola</taxon>
    </lineage>
</organism>
<evidence type="ECO:0000256" key="2">
    <source>
        <dbReference type="ARBA" id="ARBA00022840"/>
    </source>
</evidence>
<dbReference type="Gene3D" id="3.40.50.2300">
    <property type="match status" value="1"/>
</dbReference>
<accession>A0ABW3ZDG1</accession>
<protein>
    <submittedName>
        <fullName evidence="5">CpaE family protein</fullName>
    </submittedName>
</protein>
<keyword evidence="1" id="KW-0547">Nucleotide-binding</keyword>
<dbReference type="InterPro" id="IPR011006">
    <property type="entry name" value="CheY-like_superfamily"/>
</dbReference>
<dbReference type="InterPro" id="IPR001789">
    <property type="entry name" value="Sig_transdc_resp-reg_receiver"/>
</dbReference>
<comment type="caution">
    <text evidence="3">Lacks conserved residue(s) required for the propagation of feature annotation.</text>
</comment>
<proteinExistence type="predicted"/>
<dbReference type="PANTHER" id="PTHR43384">
    <property type="entry name" value="SEPTUM SITE-DETERMINING PROTEIN MIND HOMOLOG, CHLOROPLASTIC-RELATED"/>
    <property type="match status" value="1"/>
</dbReference>